<dbReference type="InterPro" id="IPR003959">
    <property type="entry name" value="ATPase_AAA_core"/>
</dbReference>
<comment type="caution">
    <text evidence="2">The sequence shown here is derived from an EMBL/GenBank/DDBJ whole genome shotgun (WGS) entry which is preliminary data.</text>
</comment>
<dbReference type="GO" id="GO:0016887">
    <property type="term" value="F:ATP hydrolysis activity"/>
    <property type="evidence" value="ECO:0007669"/>
    <property type="project" value="InterPro"/>
</dbReference>
<dbReference type="PANTHER" id="PTHR32182">
    <property type="entry name" value="DNA REPLICATION AND REPAIR PROTEIN RECF"/>
    <property type="match status" value="1"/>
</dbReference>
<dbReference type="PANTHER" id="PTHR32182:SF23">
    <property type="entry name" value="ATP BINDING PROTEIN"/>
    <property type="match status" value="1"/>
</dbReference>
<dbReference type="GO" id="GO:0005524">
    <property type="term" value="F:ATP binding"/>
    <property type="evidence" value="ECO:0007669"/>
    <property type="project" value="InterPro"/>
</dbReference>
<dbReference type="AlphaFoldDB" id="A0AAX1XG92"/>
<feature type="domain" description="ATPase AAA-type core" evidence="1">
    <location>
        <begin position="62"/>
        <end position="462"/>
    </location>
</feature>
<name>A0AAX1XG92_9VIBR</name>
<dbReference type="EMBL" id="PKPZ01000028">
    <property type="protein sequence ID" value="RPB32885.1"/>
    <property type="molecule type" value="Genomic_DNA"/>
</dbReference>
<dbReference type="Proteomes" id="UP000283878">
    <property type="component" value="Unassembled WGS sequence"/>
</dbReference>
<organism evidence="2 3">
    <name type="scientific">Vibrio diabolicus</name>
    <dbReference type="NCBI Taxonomy" id="50719"/>
    <lineage>
        <taxon>Bacteria</taxon>
        <taxon>Pseudomonadati</taxon>
        <taxon>Pseudomonadota</taxon>
        <taxon>Gammaproteobacteria</taxon>
        <taxon>Vibrionales</taxon>
        <taxon>Vibrionaceae</taxon>
        <taxon>Vibrio</taxon>
        <taxon>Vibrio diabolicus subgroup</taxon>
    </lineage>
</organism>
<protein>
    <recommendedName>
        <fullName evidence="1">ATPase AAA-type core domain-containing protein</fullName>
    </recommendedName>
</protein>
<evidence type="ECO:0000259" key="1">
    <source>
        <dbReference type="Pfam" id="PF13304"/>
    </source>
</evidence>
<sequence>MRCSNSMELAFIWVEKFNSLVDFSLNLSNKHKYNYNKELNSLERSEELSLPENFFGDGVTSVTGIFGKNGSGKTNCLKLIGTVMSRARSRIKSNFIVVVDGNDGPLIYCRVTGKDRLGPTNNFNGRVVEYKDEIPGLNTVFLSNTFDSSDMGFDKKILNLSINNRAKSGNEFLEIFEFLSNKEVGDGFSIPTEIGVTIRPLKNRGQKFIASSFDEDFFNNNENDIMELADRYDRLIKRVNNRIKKKILPIYIPFVIVFNEFFDLLKDGSNGDIDNRGRFNILNDLLKLLEVESISTNAIRKAFMDMLNTSPLDSKNVNIRKSNREFAYKLIDDVEYLDNYFKSNPNILEKVDYSGISGFRFTLVPDFHDSKMIRDISVISKYSKPVFLDMSSGQKAIIGILSSIYSQIKTRRNDTLIMLDEADLYLHPEWQLLFMKKMVEILSIINKSSIQLIVTSHSPLIMTDFPKRCLILLKCKNKLTRIDNNEFNPFGANLYDLYSQGFFLKESKVGALAYEKIISLLTEVKENPIGSPLSESFYQTLELISDEVSKVQIKKLAKYYD</sequence>
<evidence type="ECO:0000313" key="3">
    <source>
        <dbReference type="Proteomes" id="UP000283878"/>
    </source>
</evidence>
<accession>A0AAX1XG92</accession>
<dbReference type="GO" id="GO:0000731">
    <property type="term" value="P:DNA synthesis involved in DNA repair"/>
    <property type="evidence" value="ECO:0007669"/>
    <property type="project" value="TreeGrafter"/>
</dbReference>
<gene>
    <name evidence="2" type="ORF">CYQ91_23260</name>
</gene>
<evidence type="ECO:0000313" key="2">
    <source>
        <dbReference type="EMBL" id="RPB32885.1"/>
    </source>
</evidence>
<dbReference type="SUPFAM" id="SSF52540">
    <property type="entry name" value="P-loop containing nucleoside triphosphate hydrolases"/>
    <property type="match status" value="1"/>
</dbReference>
<dbReference type="InterPro" id="IPR027417">
    <property type="entry name" value="P-loop_NTPase"/>
</dbReference>
<dbReference type="GO" id="GO:0006302">
    <property type="term" value="P:double-strand break repair"/>
    <property type="evidence" value="ECO:0007669"/>
    <property type="project" value="TreeGrafter"/>
</dbReference>
<dbReference type="Gene3D" id="3.40.50.300">
    <property type="entry name" value="P-loop containing nucleotide triphosphate hydrolases"/>
    <property type="match status" value="1"/>
</dbReference>
<reference evidence="2 3" key="1">
    <citation type="journal article" date="2018" name="AMB Express">
        <title>Occurrence and significance of pathogenicity and fitness islands in environmental vibrios.</title>
        <authorList>
            <person name="Klein S."/>
            <person name="Pipes S."/>
            <person name="Lovell C.R."/>
        </authorList>
    </citation>
    <scope>NUCLEOTIDE SEQUENCE [LARGE SCALE GENOMIC DNA]</scope>
    <source>
        <strain evidence="2 3">JBS-8-11-1</strain>
    </source>
</reference>
<dbReference type="Pfam" id="PF13304">
    <property type="entry name" value="AAA_21"/>
    <property type="match status" value="1"/>
</dbReference>
<proteinExistence type="predicted"/>